<evidence type="ECO:0000313" key="6">
    <source>
        <dbReference type="Proteomes" id="UP000634647"/>
    </source>
</evidence>
<sequence length="70" mass="7190">MKTVAPKSEAEADRPIPTLGRLIAIARGKGGVGKSTVSANLAAILARRRLRVGLVDADLYGPSIPGIPAD</sequence>
<reference evidence="4 5" key="2">
    <citation type="submission" date="2016-10" db="EMBL/GenBank/DDBJ databases">
        <authorList>
            <person name="Varghese N."/>
            <person name="Submissions S."/>
        </authorList>
    </citation>
    <scope>NUCLEOTIDE SEQUENCE [LARGE SCALE GENOMIC DNA]</scope>
    <source>
        <strain evidence="4 5">DSM 24802</strain>
    </source>
</reference>
<protein>
    <submittedName>
        <fullName evidence="4">ATP-binding protein involved in chromosome partitioning</fullName>
    </submittedName>
</protein>
<dbReference type="PANTHER" id="PTHR42961:SF2">
    <property type="entry name" value="IRON-SULFUR PROTEIN NUBPL"/>
    <property type="match status" value="1"/>
</dbReference>
<dbReference type="GO" id="GO:0016226">
    <property type="term" value="P:iron-sulfur cluster assembly"/>
    <property type="evidence" value="ECO:0007669"/>
    <property type="project" value="InterPro"/>
</dbReference>
<keyword evidence="1" id="KW-0547">Nucleotide-binding</keyword>
<name>A0AAN4UUY3_9RHOB</name>
<evidence type="ECO:0000256" key="2">
    <source>
        <dbReference type="ARBA" id="ARBA00022840"/>
    </source>
</evidence>
<gene>
    <name evidence="3" type="ORF">GCM10008024_39240</name>
    <name evidence="4" type="ORF">SAMN05444006_13316</name>
</gene>
<dbReference type="Gene3D" id="3.40.50.300">
    <property type="entry name" value="P-loop containing nucleotide triphosphate hydrolases"/>
    <property type="match status" value="1"/>
</dbReference>
<dbReference type="Proteomes" id="UP000199541">
    <property type="component" value="Unassembled WGS sequence"/>
</dbReference>
<dbReference type="InterPro" id="IPR033756">
    <property type="entry name" value="YlxH/NBP35"/>
</dbReference>
<dbReference type="SUPFAM" id="SSF52540">
    <property type="entry name" value="P-loop containing nucleoside triphosphate hydrolases"/>
    <property type="match status" value="1"/>
</dbReference>
<dbReference type="PANTHER" id="PTHR42961">
    <property type="entry name" value="IRON-SULFUR PROTEIN NUBPL"/>
    <property type="match status" value="1"/>
</dbReference>
<reference evidence="3" key="3">
    <citation type="submission" date="2023-06" db="EMBL/GenBank/DDBJ databases">
        <authorList>
            <person name="Sun Q."/>
            <person name="Zhou Y."/>
        </authorList>
    </citation>
    <scope>NUCLEOTIDE SEQUENCE</scope>
    <source>
        <strain evidence="3">CGMCC 1.10859</strain>
    </source>
</reference>
<accession>A0AAN4UUY3</accession>
<dbReference type="AlphaFoldDB" id="A0AAN4UUY3"/>
<evidence type="ECO:0000313" key="3">
    <source>
        <dbReference type="EMBL" id="GHE06065.1"/>
    </source>
</evidence>
<dbReference type="InterPro" id="IPR027417">
    <property type="entry name" value="P-loop_NTPase"/>
</dbReference>
<dbReference type="RefSeq" id="WP_035840666.1">
    <property type="nucleotide sequence ID" value="NZ_BNAB01000032.1"/>
</dbReference>
<dbReference type="GO" id="GO:0051539">
    <property type="term" value="F:4 iron, 4 sulfur cluster binding"/>
    <property type="evidence" value="ECO:0007669"/>
    <property type="project" value="TreeGrafter"/>
</dbReference>
<organism evidence="3 6">
    <name type="scientific">Allgaiera indica</name>
    <dbReference type="NCBI Taxonomy" id="765699"/>
    <lineage>
        <taxon>Bacteria</taxon>
        <taxon>Pseudomonadati</taxon>
        <taxon>Pseudomonadota</taxon>
        <taxon>Alphaproteobacteria</taxon>
        <taxon>Rhodobacterales</taxon>
        <taxon>Paracoccaceae</taxon>
        <taxon>Allgaiera</taxon>
    </lineage>
</organism>
<proteinExistence type="predicted"/>
<dbReference type="EMBL" id="FNOB01000033">
    <property type="protein sequence ID" value="SDX84135.1"/>
    <property type="molecule type" value="Genomic_DNA"/>
</dbReference>
<evidence type="ECO:0000256" key="1">
    <source>
        <dbReference type="ARBA" id="ARBA00022741"/>
    </source>
</evidence>
<keyword evidence="2 4" id="KW-0067">ATP-binding</keyword>
<dbReference type="Proteomes" id="UP000634647">
    <property type="component" value="Unassembled WGS sequence"/>
</dbReference>
<dbReference type="EMBL" id="BNAB01000032">
    <property type="protein sequence ID" value="GHE06065.1"/>
    <property type="molecule type" value="Genomic_DNA"/>
</dbReference>
<dbReference type="Pfam" id="PF10609">
    <property type="entry name" value="ParA"/>
    <property type="match status" value="1"/>
</dbReference>
<dbReference type="InterPro" id="IPR044304">
    <property type="entry name" value="NUBPL-like"/>
</dbReference>
<keyword evidence="5" id="KW-1185">Reference proteome</keyword>
<evidence type="ECO:0000313" key="4">
    <source>
        <dbReference type="EMBL" id="SDX84135.1"/>
    </source>
</evidence>
<reference evidence="3" key="1">
    <citation type="journal article" date="2014" name="Int. J. Syst. Evol. Microbiol.">
        <title>Complete genome sequence of Corynebacterium casei LMG S-19264T (=DSM 44701T), isolated from a smear-ripened cheese.</title>
        <authorList>
            <consortium name="US DOE Joint Genome Institute (JGI-PGF)"/>
            <person name="Walter F."/>
            <person name="Albersmeier A."/>
            <person name="Kalinowski J."/>
            <person name="Ruckert C."/>
        </authorList>
    </citation>
    <scope>NUCLEOTIDE SEQUENCE</scope>
    <source>
        <strain evidence="3">CGMCC 1.10859</strain>
    </source>
</reference>
<dbReference type="GO" id="GO:0005524">
    <property type="term" value="F:ATP binding"/>
    <property type="evidence" value="ECO:0007669"/>
    <property type="project" value="UniProtKB-KW"/>
</dbReference>
<comment type="caution">
    <text evidence="3">The sequence shown here is derived from an EMBL/GenBank/DDBJ whole genome shotgun (WGS) entry which is preliminary data.</text>
</comment>
<evidence type="ECO:0000313" key="5">
    <source>
        <dbReference type="Proteomes" id="UP000199541"/>
    </source>
</evidence>